<feature type="compositionally biased region" description="Polar residues" evidence="1">
    <location>
        <begin position="830"/>
        <end position="862"/>
    </location>
</feature>
<feature type="compositionally biased region" description="Polar residues" evidence="1">
    <location>
        <begin position="595"/>
        <end position="605"/>
    </location>
</feature>
<evidence type="ECO:0000313" key="4">
    <source>
        <dbReference type="Proteomes" id="UP000030746"/>
    </source>
</evidence>
<dbReference type="HOGENOM" id="CLU_018345_1_0_1"/>
<dbReference type="InterPro" id="IPR031643">
    <property type="entry name" value="DUF4708"/>
</dbReference>
<evidence type="ECO:0000256" key="1">
    <source>
        <dbReference type="SAM" id="MobiDB-lite"/>
    </source>
</evidence>
<sequence length="862" mass="97135">MYQRATNEPVILFASRPCFDEFCAMTIYISNPGDFEMTSQPHVIRCRELLFTEPEIISTPSLDFDQCFYVIMHHKLYKTGRLQTRFEKKGLKASSPYRVLPALYQACLRYTLTAKIAPSWNKVGEWHLQGRDFVTHNGYMNGIKMNLVVNSDEVYMSVFGTSVKCPHLQIHDLDIDTTRLSRMFEGDRRFQTLELNQWCYILPSMKKGRIVSVSRQIPQYDCPFTTYKDLKKHWKNTYGYRLPETDEEILFYQVTFLPLGGRLFTYPSVCLCSRNLQTMPRIDPKPIITAFLQDIHNKIPSICGQSFQFQPKIRYTQQEFLISSEIKDQPKEKLNLVSRNPKPPTIPLRNLNQVQHMYQSKIINNISRITQSNIDCQSTPSSNQNEDIFLSQSRNQMSFDNHGSTGTSENINFKKKGTVNIPNTGRIKSVDKISSNVVPVTSHVDASQEQNRSSRIIPLFRPKSKSAGRQVYKPEGPKQVPSFSSRIKHTIPVIPQKTFSLESVSPVKLVSNLSQPKTLPVFSSQKTKPAFTHKPVSSVQKPSANITPKLCPNFSQKKIKQLSTSLSKSTQKLKTQNRSSANKEPAIKAPETPKPKTSATKTCSPGSVPRGLVVQSTPTERRFVPFGANPKALSTPKPRLLNPSIPHSKTPVFSITDSDTVDTSFDVFNNLGSNNPIVPVTPKATTNLSNNFSTPKPGQQVGNQMSENWMLKTPDKKAKKRKETVTPSLSQGEGEGGEAKKPRAKPKIQVVDVEKLARSNQMGKANALTLTTWLKQRNIVVKAKDKKNDLVDKVFSFLNLAKPTELTSPSTKLTPKLVPSTPHNAEFDDSSSSVFQIAQTEHTQKPTEFSHSLFNTLQNPEP</sequence>
<feature type="compositionally biased region" description="Polar residues" evidence="1">
    <location>
        <begin position="535"/>
        <end position="546"/>
    </location>
</feature>
<evidence type="ECO:0000313" key="3">
    <source>
        <dbReference type="EMBL" id="ESO87810.1"/>
    </source>
</evidence>
<accession>V3ZYU3</accession>
<dbReference type="OMA" id="WYIQGRD"/>
<organism evidence="3 4">
    <name type="scientific">Lottia gigantea</name>
    <name type="common">Giant owl limpet</name>
    <dbReference type="NCBI Taxonomy" id="225164"/>
    <lineage>
        <taxon>Eukaryota</taxon>
        <taxon>Metazoa</taxon>
        <taxon>Spiralia</taxon>
        <taxon>Lophotrochozoa</taxon>
        <taxon>Mollusca</taxon>
        <taxon>Gastropoda</taxon>
        <taxon>Patellogastropoda</taxon>
        <taxon>Lottioidea</taxon>
        <taxon>Lottiidae</taxon>
        <taxon>Lottia</taxon>
    </lineage>
</organism>
<dbReference type="GeneID" id="20249652"/>
<reference evidence="3 4" key="1">
    <citation type="journal article" date="2013" name="Nature">
        <title>Insights into bilaterian evolution from three spiralian genomes.</title>
        <authorList>
            <person name="Simakov O."/>
            <person name="Marletaz F."/>
            <person name="Cho S.J."/>
            <person name="Edsinger-Gonzales E."/>
            <person name="Havlak P."/>
            <person name="Hellsten U."/>
            <person name="Kuo D.H."/>
            <person name="Larsson T."/>
            <person name="Lv J."/>
            <person name="Arendt D."/>
            <person name="Savage R."/>
            <person name="Osoegawa K."/>
            <person name="de Jong P."/>
            <person name="Grimwood J."/>
            <person name="Chapman J.A."/>
            <person name="Shapiro H."/>
            <person name="Aerts A."/>
            <person name="Otillar R.P."/>
            <person name="Terry A.Y."/>
            <person name="Boore J.L."/>
            <person name="Grigoriev I.V."/>
            <person name="Lindberg D.R."/>
            <person name="Seaver E.C."/>
            <person name="Weisblat D.A."/>
            <person name="Putnam N.H."/>
            <person name="Rokhsar D.S."/>
        </authorList>
    </citation>
    <scope>NUCLEOTIDE SEQUENCE [LARGE SCALE GENOMIC DNA]</scope>
</reference>
<feature type="region of interest" description="Disordered" evidence="1">
    <location>
        <begin position="464"/>
        <end position="483"/>
    </location>
</feature>
<feature type="domain" description="DUF4708" evidence="2">
    <location>
        <begin position="11"/>
        <end position="280"/>
    </location>
</feature>
<feature type="region of interest" description="Disordered" evidence="1">
    <location>
        <begin position="713"/>
        <end position="746"/>
    </location>
</feature>
<dbReference type="RefSeq" id="XP_009061420.1">
    <property type="nucleotide sequence ID" value="XM_009063172.1"/>
</dbReference>
<dbReference type="Proteomes" id="UP000030746">
    <property type="component" value="Unassembled WGS sequence"/>
</dbReference>
<proteinExistence type="predicted"/>
<name>V3ZYU3_LOTGI</name>
<dbReference type="OrthoDB" id="6285995at2759"/>
<dbReference type="CTD" id="20249652"/>
<dbReference type="Pfam" id="PF15813">
    <property type="entry name" value="DUF4708"/>
    <property type="match status" value="1"/>
</dbReference>
<dbReference type="PANTHER" id="PTHR28495:SF1">
    <property type="entry name" value="GENE, 17266-RELATED"/>
    <property type="match status" value="1"/>
</dbReference>
<dbReference type="STRING" id="225164.V3ZYU3"/>
<dbReference type="PANTHER" id="PTHR28495">
    <property type="entry name" value="HYPOTHETICAL PROTEIN LOC100359752"/>
    <property type="match status" value="1"/>
</dbReference>
<feature type="region of interest" description="Disordered" evidence="1">
    <location>
        <begin position="561"/>
        <end position="645"/>
    </location>
</feature>
<dbReference type="EMBL" id="KB202823">
    <property type="protein sequence ID" value="ESO87810.1"/>
    <property type="molecule type" value="Genomic_DNA"/>
</dbReference>
<protein>
    <recommendedName>
        <fullName evidence="2">DUF4708 domain-containing protein</fullName>
    </recommendedName>
</protein>
<feature type="compositionally biased region" description="Low complexity" evidence="1">
    <location>
        <begin position="561"/>
        <end position="576"/>
    </location>
</feature>
<keyword evidence="4" id="KW-1185">Reference proteome</keyword>
<evidence type="ECO:0000259" key="2">
    <source>
        <dbReference type="Pfam" id="PF15813"/>
    </source>
</evidence>
<feature type="region of interest" description="Disordered" evidence="1">
    <location>
        <begin position="806"/>
        <end position="862"/>
    </location>
</feature>
<feature type="region of interest" description="Disordered" evidence="1">
    <location>
        <begin position="533"/>
        <end position="552"/>
    </location>
</feature>
<dbReference type="KEGG" id="lgi:LOTGIDRAFT_234835"/>
<gene>
    <name evidence="3" type="ORF">LOTGIDRAFT_234835</name>
</gene>
<dbReference type="AlphaFoldDB" id="V3ZYU3"/>